<comment type="caution">
    <text evidence="1">The sequence shown here is derived from an EMBL/GenBank/DDBJ whole genome shotgun (WGS) entry which is preliminary data.</text>
</comment>
<sequence>MNSIRDSVDGSWKHLHLLTRQDLYNIQRAFKINCNERLHNDDYTSVLLWVEKMKMQGDNPVLFFKQQGMSDSATRLQRHTTDLLKDDDFMLVLMTKPQHELLQKLGSDRLCIDGTHGTTGYDFQLVTLLCVDEYRTAFPVAFCIPIRVDKQGMEALRTTMDATTEEMFKGTKEDFSDFSDDHGRDTDGLIRFRTYFMQNYFHRVEDYNDEEDV</sequence>
<proteinExistence type="predicted"/>
<evidence type="ECO:0000313" key="1">
    <source>
        <dbReference type="EMBL" id="KAH7941348.1"/>
    </source>
</evidence>
<keyword evidence="2" id="KW-1185">Reference proteome</keyword>
<dbReference type="EMBL" id="CM023476">
    <property type="protein sequence ID" value="KAH7941348.1"/>
    <property type="molecule type" value="Genomic_DNA"/>
</dbReference>
<evidence type="ECO:0000313" key="2">
    <source>
        <dbReference type="Proteomes" id="UP000821865"/>
    </source>
</evidence>
<organism evidence="1 2">
    <name type="scientific">Dermacentor silvarum</name>
    <name type="common">Tick</name>
    <dbReference type="NCBI Taxonomy" id="543639"/>
    <lineage>
        <taxon>Eukaryota</taxon>
        <taxon>Metazoa</taxon>
        <taxon>Ecdysozoa</taxon>
        <taxon>Arthropoda</taxon>
        <taxon>Chelicerata</taxon>
        <taxon>Arachnida</taxon>
        <taxon>Acari</taxon>
        <taxon>Parasitiformes</taxon>
        <taxon>Ixodida</taxon>
        <taxon>Ixodoidea</taxon>
        <taxon>Ixodidae</taxon>
        <taxon>Rhipicephalinae</taxon>
        <taxon>Dermacentor</taxon>
    </lineage>
</organism>
<name>A0ACB8CF25_DERSI</name>
<reference evidence="1" key="1">
    <citation type="submission" date="2020-05" db="EMBL/GenBank/DDBJ databases">
        <title>Large-scale comparative analyses of tick genomes elucidate their genetic diversity and vector capacities.</title>
        <authorList>
            <person name="Jia N."/>
            <person name="Wang J."/>
            <person name="Shi W."/>
            <person name="Du L."/>
            <person name="Sun Y."/>
            <person name="Zhan W."/>
            <person name="Jiang J."/>
            <person name="Wang Q."/>
            <person name="Zhang B."/>
            <person name="Ji P."/>
            <person name="Sakyi L.B."/>
            <person name="Cui X."/>
            <person name="Yuan T."/>
            <person name="Jiang B."/>
            <person name="Yang W."/>
            <person name="Lam T.T.-Y."/>
            <person name="Chang Q."/>
            <person name="Ding S."/>
            <person name="Wang X."/>
            <person name="Zhu J."/>
            <person name="Ruan X."/>
            <person name="Zhao L."/>
            <person name="Wei J."/>
            <person name="Que T."/>
            <person name="Du C."/>
            <person name="Cheng J."/>
            <person name="Dai P."/>
            <person name="Han X."/>
            <person name="Huang E."/>
            <person name="Gao Y."/>
            <person name="Liu J."/>
            <person name="Shao H."/>
            <person name="Ye R."/>
            <person name="Li L."/>
            <person name="Wei W."/>
            <person name="Wang X."/>
            <person name="Wang C."/>
            <person name="Yang T."/>
            <person name="Huo Q."/>
            <person name="Li W."/>
            <person name="Guo W."/>
            <person name="Chen H."/>
            <person name="Zhou L."/>
            <person name="Ni X."/>
            <person name="Tian J."/>
            <person name="Zhou Y."/>
            <person name="Sheng Y."/>
            <person name="Liu T."/>
            <person name="Pan Y."/>
            <person name="Xia L."/>
            <person name="Li J."/>
            <person name="Zhao F."/>
            <person name="Cao W."/>
        </authorList>
    </citation>
    <scope>NUCLEOTIDE SEQUENCE</scope>
    <source>
        <strain evidence="1">Dsil-2018</strain>
    </source>
</reference>
<gene>
    <name evidence="1" type="ORF">HPB49_012472</name>
</gene>
<dbReference type="Proteomes" id="UP000821865">
    <property type="component" value="Chromosome 7"/>
</dbReference>
<protein>
    <submittedName>
        <fullName evidence="1">Uncharacterized protein</fullName>
    </submittedName>
</protein>
<accession>A0ACB8CF25</accession>